<sequence length="152" mass="16642">MVPTPRASAGLLRSRIKAPPSRAVRASPRYMSATQVSRVKDDLGGPGGQQPPPRKPINPDMLRQQWLKIGGGALLLLAAYAYFSPRETKDAAKRSALDLERTAERKVGISPLKEDAFEASRNMAAQTSDQAGKTMRELSGREKTKQGSFRHE</sequence>
<evidence type="ECO:0000313" key="2">
    <source>
        <dbReference type="EMBL" id="KAG6014628.1"/>
    </source>
</evidence>
<feature type="compositionally biased region" description="Basic and acidic residues" evidence="1">
    <location>
        <begin position="134"/>
        <end position="152"/>
    </location>
</feature>
<feature type="region of interest" description="Disordered" evidence="1">
    <location>
        <begin position="112"/>
        <end position="152"/>
    </location>
</feature>
<dbReference type="AlphaFoldDB" id="A0A9P7NER7"/>
<organism evidence="2 3">
    <name type="scientific">Claviceps pusilla</name>
    <dbReference type="NCBI Taxonomy" id="123648"/>
    <lineage>
        <taxon>Eukaryota</taxon>
        <taxon>Fungi</taxon>
        <taxon>Dikarya</taxon>
        <taxon>Ascomycota</taxon>
        <taxon>Pezizomycotina</taxon>
        <taxon>Sordariomycetes</taxon>
        <taxon>Hypocreomycetidae</taxon>
        <taxon>Hypocreales</taxon>
        <taxon>Clavicipitaceae</taxon>
        <taxon>Claviceps</taxon>
    </lineage>
</organism>
<evidence type="ECO:0000256" key="1">
    <source>
        <dbReference type="SAM" id="MobiDB-lite"/>
    </source>
</evidence>
<proteinExistence type="predicted"/>
<feature type="region of interest" description="Disordered" evidence="1">
    <location>
        <begin position="1"/>
        <end position="59"/>
    </location>
</feature>
<dbReference type="OrthoDB" id="4959864at2759"/>
<dbReference type="EMBL" id="SRPW01000436">
    <property type="protein sequence ID" value="KAG6014628.1"/>
    <property type="molecule type" value="Genomic_DNA"/>
</dbReference>
<gene>
    <name evidence="2" type="ORF">E4U43_006329</name>
</gene>
<comment type="caution">
    <text evidence="2">The sequence shown here is derived from an EMBL/GenBank/DDBJ whole genome shotgun (WGS) entry which is preliminary data.</text>
</comment>
<dbReference type="Proteomes" id="UP000748025">
    <property type="component" value="Unassembled WGS sequence"/>
</dbReference>
<evidence type="ECO:0000313" key="3">
    <source>
        <dbReference type="Proteomes" id="UP000748025"/>
    </source>
</evidence>
<name>A0A9P7NER7_9HYPO</name>
<reference evidence="2" key="1">
    <citation type="journal article" date="2020" name="bioRxiv">
        <title>Whole genome comparisons of ergot fungi reveals the divergence and evolution of species within the genus Claviceps are the result of varying mechanisms driving genome evolution and host range expansion.</title>
        <authorList>
            <person name="Wyka S.A."/>
            <person name="Mondo S.J."/>
            <person name="Liu M."/>
            <person name="Dettman J."/>
            <person name="Nalam V."/>
            <person name="Broders K.D."/>
        </authorList>
    </citation>
    <scope>NUCLEOTIDE SEQUENCE</scope>
    <source>
        <strain evidence="2">CCC 602</strain>
    </source>
</reference>
<protein>
    <submittedName>
        <fullName evidence="2">Uncharacterized protein</fullName>
    </submittedName>
</protein>
<keyword evidence="3" id="KW-1185">Reference proteome</keyword>
<accession>A0A9P7NER7</accession>